<sequence>MITIGIMRYSNDSGTVKKMLHAPTLKLYALKEQPVCNKEVRKNLKDWTIFWQNKLHSTGLHAKLYATFWNTPEGCVSFLTELLAGGSLQNLLENVGTLPENVIKIMLPQIIEALDKIHSQSSHCFGCLSPSQILFKQDGKIKVNIFLFLIFVFFIIFQIKNKTKKLYLQIQAFFRNFLQKLLIKYLYDCLINPNIFKNQQQLLQNNLPLKQQIQQADDIFQLGLLILICGVGSLNTLENLNLIIEGIYILLEDQNKENPTYKDVCCLIHSENIIYQIINQKQNINIQTQNNLTINNLINKDRFSANYISFLCNTLQFNYSKRSSLQKLLKHPLINQNTEINISNNINIQELLKISLDWTKQAQLPLEYQGAGIQQLERVCDAMILVLPNCEKWFKTSNYMEYTRHIKHLNKDSSQIKVLANDFGINANIVYEKISQVLTQLNFISQKNIQKQK</sequence>
<dbReference type="EMBL" id="GL983977">
    <property type="protein sequence ID" value="EGR30587.1"/>
    <property type="molecule type" value="Genomic_DNA"/>
</dbReference>
<comment type="catalytic activity">
    <reaction evidence="7">
        <text>L-seryl-[protein] + ATP = O-phospho-L-seryl-[protein] + ADP + H(+)</text>
        <dbReference type="Rhea" id="RHEA:17989"/>
        <dbReference type="Rhea" id="RHEA-COMP:9863"/>
        <dbReference type="Rhea" id="RHEA-COMP:11604"/>
        <dbReference type="ChEBI" id="CHEBI:15378"/>
        <dbReference type="ChEBI" id="CHEBI:29999"/>
        <dbReference type="ChEBI" id="CHEBI:30616"/>
        <dbReference type="ChEBI" id="CHEBI:83421"/>
        <dbReference type="ChEBI" id="CHEBI:456216"/>
        <dbReference type="EC" id="2.7.12.2"/>
    </reaction>
</comment>
<comment type="catalytic activity">
    <reaction evidence="8">
        <text>L-threonyl-[protein] + ATP = O-phospho-L-threonyl-[protein] + ADP + H(+)</text>
        <dbReference type="Rhea" id="RHEA:46608"/>
        <dbReference type="Rhea" id="RHEA-COMP:11060"/>
        <dbReference type="Rhea" id="RHEA-COMP:11605"/>
        <dbReference type="ChEBI" id="CHEBI:15378"/>
        <dbReference type="ChEBI" id="CHEBI:30013"/>
        <dbReference type="ChEBI" id="CHEBI:30616"/>
        <dbReference type="ChEBI" id="CHEBI:61977"/>
        <dbReference type="ChEBI" id="CHEBI:456216"/>
        <dbReference type="EC" id="2.7.12.2"/>
    </reaction>
</comment>
<dbReference type="InParanoid" id="G0QW23"/>
<protein>
    <recommendedName>
        <fullName evidence="6">mitogen-activated protein kinase kinase</fullName>
        <ecNumber evidence="6">2.7.12.2</ecNumber>
    </recommendedName>
</protein>
<evidence type="ECO:0000256" key="7">
    <source>
        <dbReference type="ARBA" id="ARBA00049014"/>
    </source>
</evidence>
<dbReference type="EC" id="2.7.12.2" evidence="6"/>
<dbReference type="OMA" id="SKQNERM"/>
<dbReference type="STRING" id="857967.G0QW23"/>
<evidence type="ECO:0000256" key="9">
    <source>
        <dbReference type="ARBA" id="ARBA00051693"/>
    </source>
</evidence>
<evidence type="ECO:0000256" key="4">
    <source>
        <dbReference type="ARBA" id="ARBA00022840"/>
    </source>
</evidence>
<evidence type="ECO:0000256" key="5">
    <source>
        <dbReference type="ARBA" id="ARBA00038035"/>
    </source>
</evidence>
<feature type="domain" description="Protein kinase" evidence="11">
    <location>
        <begin position="2"/>
        <end position="334"/>
    </location>
</feature>
<proteinExistence type="inferred from homology"/>
<evidence type="ECO:0000313" key="13">
    <source>
        <dbReference type="Proteomes" id="UP000008983"/>
    </source>
</evidence>
<dbReference type="Gene3D" id="1.10.510.10">
    <property type="entry name" value="Transferase(Phosphotransferase) domain 1"/>
    <property type="match status" value="1"/>
</dbReference>
<reference evidence="12 13" key="1">
    <citation type="submission" date="2011-07" db="EMBL/GenBank/DDBJ databases">
        <authorList>
            <person name="Coyne R."/>
            <person name="Brami D."/>
            <person name="Johnson J."/>
            <person name="Hostetler J."/>
            <person name="Hannick L."/>
            <person name="Clark T."/>
            <person name="Cassidy-Hanley D."/>
            <person name="Inman J."/>
        </authorList>
    </citation>
    <scope>NUCLEOTIDE SEQUENCE [LARGE SCALE GENOMIC DNA]</scope>
    <source>
        <strain evidence="12 13">G5</strain>
    </source>
</reference>
<dbReference type="AlphaFoldDB" id="G0QW23"/>
<keyword evidence="13" id="KW-1185">Reference proteome</keyword>
<dbReference type="InterPro" id="IPR011009">
    <property type="entry name" value="Kinase-like_dom_sf"/>
</dbReference>
<dbReference type="InterPro" id="IPR000719">
    <property type="entry name" value="Prot_kinase_dom"/>
</dbReference>
<accession>G0QW23</accession>
<gene>
    <name evidence="12" type="ORF">IMG5_128900</name>
</gene>
<keyword evidence="4" id="KW-0067">ATP-binding</keyword>
<evidence type="ECO:0000256" key="10">
    <source>
        <dbReference type="SAM" id="Phobius"/>
    </source>
</evidence>
<evidence type="ECO:0000256" key="3">
    <source>
        <dbReference type="ARBA" id="ARBA00022777"/>
    </source>
</evidence>
<comment type="similarity">
    <text evidence="5">Belongs to the protein kinase superfamily. STE Ser/Thr protein kinase family. MAP kinase kinase subfamily.</text>
</comment>
<feature type="transmembrane region" description="Helical" evidence="10">
    <location>
        <begin position="141"/>
        <end position="159"/>
    </location>
</feature>
<dbReference type="SUPFAM" id="SSF56112">
    <property type="entry name" value="Protein kinase-like (PK-like)"/>
    <property type="match status" value="1"/>
</dbReference>
<evidence type="ECO:0000256" key="6">
    <source>
        <dbReference type="ARBA" id="ARBA00038999"/>
    </source>
</evidence>
<dbReference type="eggNOG" id="KOG0581">
    <property type="taxonomic scope" value="Eukaryota"/>
</dbReference>
<dbReference type="RefSeq" id="XP_004032174.1">
    <property type="nucleotide sequence ID" value="XM_004032126.1"/>
</dbReference>
<evidence type="ECO:0000256" key="2">
    <source>
        <dbReference type="ARBA" id="ARBA00022741"/>
    </source>
</evidence>
<evidence type="ECO:0000256" key="1">
    <source>
        <dbReference type="ARBA" id="ARBA00022679"/>
    </source>
</evidence>
<keyword evidence="10" id="KW-1133">Transmembrane helix</keyword>
<dbReference type="OrthoDB" id="4062651at2759"/>
<keyword evidence="10" id="KW-0472">Membrane</keyword>
<dbReference type="GO" id="GO:0005524">
    <property type="term" value="F:ATP binding"/>
    <property type="evidence" value="ECO:0007669"/>
    <property type="project" value="UniProtKB-KW"/>
</dbReference>
<evidence type="ECO:0000256" key="8">
    <source>
        <dbReference type="ARBA" id="ARBA00049299"/>
    </source>
</evidence>
<evidence type="ECO:0000313" key="12">
    <source>
        <dbReference type="EMBL" id="EGR30587.1"/>
    </source>
</evidence>
<evidence type="ECO:0000259" key="11">
    <source>
        <dbReference type="PROSITE" id="PS50011"/>
    </source>
</evidence>
<dbReference type="PANTHER" id="PTHR48013:SF9">
    <property type="entry name" value="DUAL SPECIFICITY MITOGEN-ACTIVATED PROTEIN KINASE KINASE 5"/>
    <property type="match status" value="1"/>
</dbReference>
<organism evidence="12 13">
    <name type="scientific">Ichthyophthirius multifiliis</name>
    <name type="common">White spot disease agent</name>
    <name type="synonym">Ich</name>
    <dbReference type="NCBI Taxonomy" id="5932"/>
    <lineage>
        <taxon>Eukaryota</taxon>
        <taxon>Sar</taxon>
        <taxon>Alveolata</taxon>
        <taxon>Ciliophora</taxon>
        <taxon>Intramacronucleata</taxon>
        <taxon>Oligohymenophorea</taxon>
        <taxon>Hymenostomatida</taxon>
        <taxon>Ophryoglenina</taxon>
        <taxon>Ichthyophthirius</taxon>
    </lineage>
</organism>
<comment type="catalytic activity">
    <reaction evidence="9">
        <text>L-tyrosyl-[protein] + ATP = O-phospho-L-tyrosyl-[protein] + ADP + H(+)</text>
        <dbReference type="Rhea" id="RHEA:10596"/>
        <dbReference type="Rhea" id="RHEA-COMP:10136"/>
        <dbReference type="Rhea" id="RHEA-COMP:20101"/>
        <dbReference type="ChEBI" id="CHEBI:15378"/>
        <dbReference type="ChEBI" id="CHEBI:30616"/>
        <dbReference type="ChEBI" id="CHEBI:46858"/>
        <dbReference type="ChEBI" id="CHEBI:61978"/>
        <dbReference type="ChEBI" id="CHEBI:456216"/>
        <dbReference type="EC" id="2.7.12.2"/>
    </reaction>
</comment>
<dbReference type="PANTHER" id="PTHR48013">
    <property type="entry name" value="DUAL SPECIFICITY MITOGEN-ACTIVATED PROTEIN KINASE KINASE 5-RELATED"/>
    <property type="match status" value="1"/>
</dbReference>
<name>G0QW23_ICHMU</name>
<keyword evidence="1" id="KW-0808">Transferase</keyword>
<dbReference type="SMART" id="SM00220">
    <property type="entry name" value="S_TKc"/>
    <property type="match status" value="1"/>
</dbReference>
<dbReference type="GO" id="GO:0004708">
    <property type="term" value="F:MAP kinase kinase activity"/>
    <property type="evidence" value="ECO:0007669"/>
    <property type="project" value="UniProtKB-EC"/>
</dbReference>
<keyword evidence="2" id="KW-0547">Nucleotide-binding</keyword>
<keyword evidence="3 12" id="KW-0418">Kinase</keyword>
<dbReference type="GeneID" id="14906694"/>
<dbReference type="Proteomes" id="UP000008983">
    <property type="component" value="Unassembled WGS sequence"/>
</dbReference>
<dbReference type="Pfam" id="PF00069">
    <property type="entry name" value="Pkinase"/>
    <property type="match status" value="1"/>
</dbReference>
<keyword evidence="10" id="KW-0812">Transmembrane</keyword>
<dbReference type="PROSITE" id="PS50011">
    <property type="entry name" value="PROTEIN_KINASE_DOM"/>
    <property type="match status" value="1"/>
</dbReference>